<comment type="similarity">
    <text evidence="2">Belongs to the 4-toluene sulfonate uptake permease (TSUP) (TC 2.A.102) family.</text>
</comment>
<sequence>MPYRPPLAKTDIYSGYRWARCDTNPKYCDREYNETTIRRVVPYTQRMSQCKQETKQEGVPIILYSTDPDEHYEDKRSVGSKRVYGRVARELDDLRSEGIDPIRLENLLVSLAQTSSGNVGESIALKRPELEKQYWEQMKAFVHKYPEPDTGNVQELFKGWYKQDPDVHPPPASMPSLPAFGDFKWRIKQHSSLTAERYMSDVFYAGGYPWRMVYYPQAASSATHMSIYLTPAASQLSLPNWSRRVTYSVRVFGHEKPAMSIWANYSSCIFTADKRDNEFGFELFTTHSLLEMAGRGYLKNDVLEIRTIIKVDAVSNMAPPPPIAHMNTGCAVALIYAAVIPLLLFDFTIGPLCNGRWRWSDSVLCLCLRCLAAHDVDQIRSSEPASPRSSATSSCLSADPLANGPGPSIWWHIFGMTVLTEALTNFGLLWHLAVPLGLGLLLLMEERLPGELLYFLVLPATLADCLRHTATNPAQLMRGPLVLLLKELGAAGRAANAQWAVLLPTEESLHASVCSGAAFVCLACVLVPELRHDWKLAAPLLALAGSGPGAAAALAGVATWEGLQELPPEESLWQWLGRRLAALPMAMLGGAAQQARAAALQAWRTLTAASRLVPKAAPKFEKRPSSADSKAAKRSNLFECWKRLQNHKDDPHKPFWPLDVGDIVGYTFAAVSLFIAAGGGIGGGGILVPLYILLMGFPTNTAVALSNITIVGGAISNFIFNVGRRHAYFDRPLIDWNIILAMEPATILGALLGGYLNKATPNWMTTIMLALLLTLLTYKLVDRAVATWRKENLEFKRAAANSDATEPLLLGAQEHQQILHQAFAPTADSRQSTQPIAVGARPSEGSALVVSSGQGPAHNSSPLTYIALGNEGAEGAPLGSSLGGSFRSKSLIRRVSLAERARIGSHGSLQGLDEHAHNHAPAIAEDGASAAAGAAGPAAAAGASAGGAEAANGIVEKMAAPEKGEPQVPPLKLALLVLMFACIVASDSFKDRTVCGTWQYWLVVLSVLPIILIITLFVRAYLVRDFNAKQASGYVWTEGDVEWSPRNTLLFPALSSLAGLIAGMFGVGGGIVKGPLMLEMGVLPDVAAATSATMIMFTAASASVVYLSFGGIPFDYGLVTFFVGLIFTMIGQVTCYWLMRALNRRSVVVIAMALLMLISMGIIYYEAVVSTISAVQDHRLLDFGTICVGEL</sequence>
<feature type="transmembrane region" description="Helical" evidence="6">
    <location>
        <begin position="1145"/>
        <end position="1165"/>
    </location>
</feature>
<accession>A0ABR2YUM4</accession>
<evidence type="ECO:0000313" key="8">
    <source>
        <dbReference type="EMBL" id="KAK9915376.1"/>
    </source>
</evidence>
<dbReference type="Proteomes" id="UP001491310">
    <property type="component" value="Unassembled WGS sequence"/>
</dbReference>
<dbReference type="SMART" id="SM00061">
    <property type="entry name" value="MATH"/>
    <property type="match status" value="1"/>
</dbReference>
<comment type="subcellular location">
    <subcellularLocation>
        <location evidence="1">Membrane</location>
        <topology evidence="1">Multi-pass membrane protein</topology>
    </subcellularLocation>
</comment>
<feature type="transmembrane region" description="Helical" evidence="6">
    <location>
        <begin position="704"/>
        <end position="722"/>
    </location>
</feature>
<evidence type="ECO:0000256" key="1">
    <source>
        <dbReference type="ARBA" id="ARBA00004141"/>
    </source>
</evidence>
<dbReference type="SUPFAM" id="SSF49599">
    <property type="entry name" value="TRAF domain-like"/>
    <property type="match status" value="1"/>
</dbReference>
<keyword evidence="3 6" id="KW-0812">Transmembrane</keyword>
<organism evidence="8 9">
    <name type="scientific">Coccomyxa subellipsoidea</name>
    <dbReference type="NCBI Taxonomy" id="248742"/>
    <lineage>
        <taxon>Eukaryota</taxon>
        <taxon>Viridiplantae</taxon>
        <taxon>Chlorophyta</taxon>
        <taxon>core chlorophytes</taxon>
        <taxon>Trebouxiophyceae</taxon>
        <taxon>Trebouxiophyceae incertae sedis</taxon>
        <taxon>Coccomyxaceae</taxon>
        <taxon>Coccomyxa</taxon>
    </lineage>
</organism>
<dbReference type="InterPro" id="IPR002083">
    <property type="entry name" value="MATH/TRAF_dom"/>
</dbReference>
<feature type="transmembrane region" description="Helical" evidence="6">
    <location>
        <begin position="331"/>
        <end position="349"/>
    </location>
</feature>
<dbReference type="CDD" id="cd00121">
    <property type="entry name" value="MATH"/>
    <property type="match status" value="1"/>
</dbReference>
<dbReference type="Pfam" id="PF01925">
    <property type="entry name" value="TauE"/>
    <property type="match status" value="2"/>
</dbReference>
<evidence type="ECO:0000256" key="2">
    <source>
        <dbReference type="ARBA" id="ARBA00009142"/>
    </source>
</evidence>
<dbReference type="PANTHER" id="PTHR14255:SF3">
    <property type="entry name" value="SULFITE EXPORTER TAUE_SAFE FAMILY PROTEIN 5-RELATED"/>
    <property type="match status" value="1"/>
</dbReference>
<dbReference type="PROSITE" id="PS50144">
    <property type="entry name" value="MATH"/>
    <property type="match status" value="1"/>
</dbReference>
<keyword evidence="4 6" id="KW-1133">Transmembrane helix</keyword>
<feature type="transmembrane region" description="Helical" evidence="6">
    <location>
        <begin position="998"/>
        <end position="1022"/>
    </location>
</feature>
<dbReference type="Pfam" id="PF22486">
    <property type="entry name" value="MATH_2"/>
    <property type="match status" value="1"/>
</dbReference>
<reference evidence="8 9" key="1">
    <citation type="journal article" date="2024" name="Nat. Commun.">
        <title>Phylogenomics reveals the evolutionary origins of lichenization in chlorophyte algae.</title>
        <authorList>
            <person name="Puginier C."/>
            <person name="Libourel C."/>
            <person name="Otte J."/>
            <person name="Skaloud P."/>
            <person name="Haon M."/>
            <person name="Grisel S."/>
            <person name="Petersen M."/>
            <person name="Berrin J.G."/>
            <person name="Delaux P.M."/>
            <person name="Dal Grande F."/>
            <person name="Keller J."/>
        </authorList>
    </citation>
    <scope>NUCLEOTIDE SEQUENCE [LARGE SCALE GENOMIC DNA]</scope>
    <source>
        <strain evidence="8 9">SAG 216-7</strain>
    </source>
</reference>
<name>A0ABR2YUM4_9CHLO</name>
<evidence type="ECO:0000259" key="7">
    <source>
        <dbReference type="PROSITE" id="PS50144"/>
    </source>
</evidence>
<evidence type="ECO:0000256" key="3">
    <source>
        <dbReference type="ARBA" id="ARBA00022692"/>
    </source>
</evidence>
<feature type="transmembrane region" description="Helical" evidence="6">
    <location>
        <begin position="1049"/>
        <end position="1067"/>
    </location>
</feature>
<protein>
    <recommendedName>
        <fullName evidence="7">MATH domain-containing protein</fullName>
    </recommendedName>
</protein>
<dbReference type="InterPro" id="IPR008974">
    <property type="entry name" value="TRAF-like"/>
</dbReference>
<dbReference type="EMBL" id="JALJOT010000005">
    <property type="protein sequence ID" value="KAK9915376.1"/>
    <property type="molecule type" value="Genomic_DNA"/>
</dbReference>
<evidence type="ECO:0000256" key="6">
    <source>
        <dbReference type="SAM" id="Phobius"/>
    </source>
</evidence>
<evidence type="ECO:0000256" key="4">
    <source>
        <dbReference type="ARBA" id="ARBA00022989"/>
    </source>
</evidence>
<proteinExistence type="inferred from homology"/>
<feature type="transmembrane region" description="Helical" evidence="6">
    <location>
        <begin position="762"/>
        <end position="781"/>
    </location>
</feature>
<dbReference type="Gene3D" id="2.60.210.10">
    <property type="entry name" value="Apoptosis, Tumor Necrosis Factor Receptor Associated Protein 2, Chain A"/>
    <property type="match status" value="1"/>
</dbReference>
<feature type="transmembrane region" description="Helical" evidence="6">
    <location>
        <begin position="663"/>
        <end position="692"/>
    </location>
</feature>
<keyword evidence="9" id="KW-1185">Reference proteome</keyword>
<feature type="domain" description="MATH" evidence="7">
    <location>
        <begin position="180"/>
        <end position="309"/>
    </location>
</feature>
<feature type="transmembrane region" description="Helical" evidence="6">
    <location>
        <begin position="1087"/>
        <end position="1109"/>
    </location>
</feature>
<dbReference type="InterPro" id="IPR002781">
    <property type="entry name" value="TM_pro_TauE-like"/>
</dbReference>
<keyword evidence="5 6" id="KW-0472">Membrane</keyword>
<dbReference type="PANTHER" id="PTHR14255">
    <property type="entry name" value="CEREBLON"/>
    <property type="match status" value="1"/>
</dbReference>
<evidence type="ECO:0000256" key="5">
    <source>
        <dbReference type="ARBA" id="ARBA00023136"/>
    </source>
</evidence>
<evidence type="ECO:0000313" key="9">
    <source>
        <dbReference type="Proteomes" id="UP001491310"/>
    </source>
</evidence>
<comment type="caution">
    <text evidence="8">The sequence shown here is derived from an EMBL/GenBank/DDBJ whole genome shotgun (WGS) entry which is preliminary data.</text>
</comment>
<gene>
    <name evidence="8" type="ORF">WJX75_008202</name>
</gene>
<feature type="transmembrane region" description="Helical" evidence="6">
    <location>
        <begin position="1116"/>
        <end position="1139"/>
    </location>
</feature>
<feature type="transmembrane region" description="Helical" evidence="6">
    <location>
        <begin position="734"/>
        <end position="756"/>
    </location>
</feature>